<proteinExistence type="predicted"/>
<keyword evidence="3" id="KW-1185">Reference proteome</keyword>
<dbReference type="EMBL" id="JRGF01000019">
    <property type="protein sequence ID" value="KHE40855.1"/>
    <property type="molecule type" value="Genomic_DNA"/>
</dbReference>
<dbReference type="RefSeq" id="WP_035474295.1">
    <property type="nucleotide sequence ID" value="NZ_JRGF01000019.1"/>
</dbReference>
<organism evidence="2 3">
    <name type="scientific">Alistipes inops</name>
    <dbReference type="NCBI Taxonomy" id="1501391"/>
    <lineage>
        <taxon>Bacteria</taxon>
        <taxon>Pseudomonadati</taxon>
        <taxon>Bacteroidota</taxon>
        <taxon>Bacteroidia</taxon>
        <taxon>Bacteroidales</taxon>
        <taxon>Rikenellaceae</taxon>
        <taxon>Alistipes</taxon>
    </lineage>
</organism>
<dbReference type="Proteomes" id="UP000030889">
    <property type="component" value="Unassembled WGS sequence"/>
</dbReference>
<evidence type="ECO:0000256" key="1">
    <source>
        <dbReference type="SAM" id="Phobius"/>
    </source>
</evidence>
<dbReference type="Pfam" id="PF13571">
    <property type="entry name" value="DUF4133"/>
    <property type="match status" value="1"/>
</dbReference>
<keyword evidence="1" id="KW-1133">Transmembrane helix</keyword>
<gene>
    <name evidence="2" type="ORF">LG35_09625</name>
</gene>
<comment type="caution">
    <text evidence="2">The sequence shown here is derived from an EMBL/GenBank/DDBJ whole genome shotgun (WGS) entry which is preliminary data.</text>
</comment>
<reference evidence="2 3" key="1">
    <citation type="submission" date="2014-09" db="EMBL/GenBank/DDBJ databases">
        <title>Alistipes sp. 627, sp. nov., a novel member of the family Rikenellaceae isolated from human faeces.</title>
        <authorList>
            <person name="Shkoporov A.N."/>
            <person name="Chaplin A.V."/>
            <person name="Motuzova O.V."/>
            <person name="Kafarskaia L.I."/>
            <person name="Khokhlova E.V."/>
            <person name="Efimov B.A."/>
        </authorList>
    </citation>
    <scope>NUCLEOTIDE SEQUENCE [LARGE SCALE GENOMIC DNA]</scope>
    <source>
        <strain evidence="2 3">627</strain>
    </source>
</reference>
<evidence type="ECO:0000313" key="3">
    <source>
        <dbReference type="Proteomes" id="UP000030889"/>
    </source>
</evidence>
<protein>
    <recommendedName>
        <fullName evidence="4">Conjugal transfer protein TraF</fullName>
    </recommendedName>
</protein>
<sequence length="114" mass="12647">MAAYNINKGVNARVEFHGLRAQYLYLFAGGLLGLFLLFVAMYLAGLSAGVCIFVCGAAGAALVWGVFRLNSRYGQYGMMKLLAGLRLPRRIIRRRRIGRLIRITNHFDDHAGNA</sequence>
<evidence type="ECO:0008006" key="4">
    <source>
        <dbReference type="Google" id="ProtNLM"/>
    </source>
</evidence>
<feature type="transmembrane region" description="Helical" evidence="1">
    <location>
        <begin position="50"/>
        <end position="67"/>
    </location>
</feature>
<feature type="transmembrane region" description="Helical" evidence="1">
    <location>
        <begin position="23"/>
        <end position="43"/>
    </location>
</feature>
<name>A0ABR4YGY7_9BACT</name>
<accession>A0ABR4YGY7</accession>
<evidence type="ECO:0000313" key="2">
    <source>
        <dbReference type="EMBL" id="KHE40855.1"/>
    </source>
</evidence>
<keyword evidence="1" id="KW-0472">Membrane</keyword>
<dbReference type="InterPro" id="IPR025407">
    <property type="entry name" value="DUF4133"/>
</dbReference>
<keyword evidence="1" id="KW-0812">Transmembrane</keyword>